<keyword evidence="2" id="KW-1185">Reference proteome</keyword>
<dbReference type="VEuPathDB" id="MicrosporidiaDB:CWI39_2344p0010"/>
<dbReference type="SUPFAM" id="SSF52058">
    <property type="entry name" value="L domain-like"/>
    <property type="match status" value="1"/>
</dbReference>
<comment type="caution">
    <text evidence="1">The sequence shown here is derived from an EMBL/GenBank/DDBJ whole genome shotgun (WGS) entry which is preliminary data.</text>
</comment>
<reference evidence="1 2" key="1">
    <citation type="submission" date="2017-12" db="EMBL/GenBank/DDBJ databases">
        <authorList>
            <person name="Pombert J.-F."/>
            <person name="Haag K.L."/>
            <person name="Ebert D."/>
        </authorList>
    </citation>
    <scope>NUCLEOTIDE SEQUENCE [LARGE SCALE GENOMIC DNA]</scope>
    <source>
        <strain evidence="1">BE-OM-2</strain>
    </source>
</reference>
<name>A0A4Q9LCQ6_9MICR</name>
<accession>A0A4Q9LCQ6</accession>
<dbReference type="Proteomes" id="UP000291404">
    <property type="component" value="Unassembled WGS sequence"/>
</dbReference>
<dbReference type="VEuPathDB" id="MicrosporidiaDB:CWI36_0594p0010"/>
<dbReference type="EMBL" id="PITI01000594">
    <property type="protein sequence ID" value="TBU05703.1"/>
    <property type="molecule type" value="Genomic_DNA"/>
</dbReference>
<proteinExistence type="predicted"/>
<dbReference type="AlphaFoldDB" id="A0A4Q9LCQ6"/>
<protein>
    <submittedName>
        <fullName evidence="1">Uncharacterized protein</fullName>
    </submittedName>
</protein>
<gene>
    <name evidence="1" type="ORF">CWI36_0594p0010</name>
</gene>
<sequence>MYMPYNFKKETIKLTKILNFLKTCTYFVLKYSIMYLNIYLEDLQSIPINCCAYSINVEFLSVNETNKADLYSNQVENYFLNKENLEYSENITPRKRIEMKTPKLFTFLYPDDTFLKLGFFEKLINENKTEIQLLVYEKEYFNILYFFTIARNRDEIMMIDLEMFFHILKYLNIMDVDINKNYHEFIKSLVFYVKNFNEEYTRKFGLEKLLDYKRYNSYHILDITKCFLKFNLFSKYNSYLTFHEYNKILFSQSRIISENLKQYKKFITMQITDCNYIAYIRSVSSIFNSTWKFLCRVLYFDKLYIGLSFIHGQDIDTNMLVCNLPKNIRKIDILASNNISLVDKLYEFGVFTTIKNVKIIQNASLYSFLKRMNYFDQTQILKFELNRMSFMEINALEKINLPQSIKILKIIICKFSEFRNRTPNHYLLGNIQNLVIDSSSSIEISDDETNFAKLSNDGYYKYLIGADFFFYKNKFNLHDYKDIFKIEKMIRLNLTLLSAKDNFLEDYSFLRAFKSLKNLYLENFKLTNELLREIVNCKKLVSLYFMTFEYDESIDAMNLNVCNNSIIYIKIKCPKNVLDCRFIYLLSRFIFLQHLIFRDVSFSNKEPENFNQTKNPMELNLLSSGSAREKLKTLKIKNNPTFANRNTFSILNIYSKYFNLQYLNHLTYEVCSFYQEDIYVFSSFKQLHRLELNVKRRDSISNILKQILRTNIKHTINRMLVQLDKFIDREFLEILYFKKIKILILRIESISETDKKYLNILYNMNFNRLEVYIFKNENVENSISKTRKLIYKNYN</sequence>
<evidence type="ECO:0000313" key="1">
    <source>
        <dbReference type="EMBL" id="TBU05703.1"/>
    </source>
</evidence>
<organism evidence="1 2">
    <name type="scientific">Hamiltosporidium magnivora</name>
    <dbReference type="NCBI Taxonomy" id="148818"/>
    <lineage>
        <taxon>Eukaryota</taxon>
        <taxon>Fungi</taxon>
        <taxon>Fungi incertae sedis</taxon>
        <taxon>Microsporidia</taxon>
        <taxon>Dubosqiidae</taxon>
        <taxon>Hamiltosporidium</taxon>
    </lineage>
</organism>
<evidence type="ECO:0000313" key="2">
    <source>
        <dbReference type="Proteomes" id="UP000291404"/>
    </source>
</evidence>